<dbReference type="Pfam" id="PF00106">
    <property type="entry name" value="adh_short"/>
    <property type="match status" value="1"/>
</dbReference>
<dbReference type="AlphaFoldDB" id="M2R4Z0"/>
<dbReference type="InterPro" id="IPR036291">
    <property type="entry name" value="NAD(P)-bd_dom_sf"/>
</dbReference>
<gene>
    <name evidence="5" type="ORF">CERSUDRAFT_125699</name>
</gene>
<dbReference type="GO" id="GO:0019433">
    <property type="term" value="P:triglyceride catabolic process"/>
    <property type="evidence" value="ECO:0007669"/>
    <property type="project" value="TreeGrafter"/>
</dbReference>
<keyword evidence="3" id="KW-0560">Oxidoreductase</keyword>
<dbReference type="PRINTS" id="PR00080">
    <property type="entry name" value="SDRFAMILY"/>
</dbReference>
<dbReference type="GO" id="GO:0004806">
    <property type="term" value="F:triacylglycerol lipase activity"/>
    <property type="evidence" value="ECO:0007669"/>
    <property type="project" value="TreeGrafter"/>
</dbReference>
<organism evidence="5 6">
    <name type="scientific">Ceriporiopsis subvermispora (strain B)</name>
    <name type="common">White-rot fungus</name>
    <name type="synonym">Gelatoporia subvermispora</name>
    <dbReference type="NCBI Taxonomy" id="914234"/>
    <lineage>
        <taxon>Eukaryota</taxon>
        <taxon>Fungi</taxon>
        <taxon>Dikarya</taxon>
        <taxon>Basidiomycota</taxon>
        <taxon>Agaricomycotina</taxon>
        <taxon>Agaricomycetes</taxon>
        <taxon>Polyporales</taxon>
        <taxon>Gelatoporiaceae</taxon>
        <taxon>Gelatoporia</taxon>
    </lineage>
</organism>
<evidence type="ECO:0000313" key="6">
    <source>
        <dbReference type="Proteomes" id="UP000016930"/>
    </source>
</evidence>
<dbReference type="PRINTS" id="PR00081">
    <property type="entry name" value="GDHRDH"/>
</dbReference>
<protein>
    <submittedName>
        <fullName evidence="5">Uncharacterized protein</fullName>
    </submittedName>
</protein>
<name>M2R4Z0_CERS8</name>
<dbReference type="EMBL" id="KB445804">
    <property type="protein sequence ID" value="EMD33951.1"/>
    <property type="molecule type" value="Genomic_DNA"/>
</dbReference>
<keyword evidence="2" id="KW-0521">NADP</keyword>
<dbReference type="SUPFAM" id="SSF51735">
    <property type="entry name" value="NAD(P)-binding Rossmann-fold domains"/>
    <property type="match status" value="1"/>
</dbReference>
<dbReference type="CDD" id="cd05374">
    <property type="entry name" value="17beta-HSD-like_SDR_c"/>
    <property type="match status" value="1"/>
</dbReference>
<dbReference type="PANTHER" id="PTHR44169:SF6">
    <property type="entry name" value="NADPH-DEPENDENT 1-ACYLDIHYDROXYACETONE PHOSPHATE REDUCTASE"/>
    <property type="match status" value="1"/>
</dbReference>
<keyword evidence="6" id="KW-1185">Reference proteome</keyword>
<dbReference type="FunFam" id="3.40.50.720:FF:000261">
    <property type="entry name" value="NADPH-dependent 1-acyldihydroxyacetone phosphate reductase"/>
    <property type="match status" value="1"/>
</dbReference>
<evidence type="ECO:0000256" key="4">
    <source>
        <dbReference type="RuleBase" id="RU000363"/>
    </source>
</evidence>
<dbReference type="InterPro" id="IPR020904">
    <property type="entry name" value="Sc_DH/Rdtase_CS"/>
</dbReference>
<dbReference type="GO" id="GO:0006654">
    <property type="term" value="P:phosphatidic acid biosynthetic process"/>
    <property type="evidence" value="ECO:0007669"/>
    <property type="project" value="TreeGrafter"/>
</dbReference>
<sequence>MAKSRRSVLVTGCSLGGIGDALAQQFHAQGLQVFATSRALQTMEHLTALGITTLALDVTDRNAIQSIKSQISEKTGGTLDILVNNAGQGYSVAASDFDMSDVRALFEVNLFAVMTMVQEFVPLLIASGDGRILQIGSIAAIVPAPFGSAYNATKAALHAYSNTLRVELTPFNIKVITAVTGAVKSNIVKPRRIPEGSLYELLQEQYQARRLSHSQDGAMDTAAYAKTIVTGALSKSPKPIVWAGGYSWACWFVDTFLPRTVWDSIVAKRYGISDLGGLLKKSKDD</sequence>
<dbReference type="PANTHER" id="PTHR44169">
    <property type="entry name" value="NADPH-DEPENDENT 1-ACYLDIHYDROXYACETONE PHOSPHATE REDUCTASE"/>
    <property type="match status" value="1"/>
</dbReference>
<dbReference type="HOGENOM" id="CLU_010194_2_9_1"/>
<dbReference type="GO" id="GO:0000140">
    <property type="term" value="F:acylglycerone-phosphate reductase (NADP+) activity"/>
    <property type="evidence" value="ECO:0007669"/>
    <property type="project" value="TreeGrafter"/>
</dbReference>
<accession>M2R4Z0</accession>
<dbReference type="GO" id="GO:0005811">
    <property type="term" value="C:lipid droplet"/>
    <property type="evidence" value="ECO:0007669"/>
    <property type="project" value="TreeGrafter"/>
</dbReference>
<dbReference type="Proteomes" id="UP000016930">
    <property type="component" value="Unassembled WGS sequence"/>
</dbReference>
<dbReference type="Gene3D" id="3.40.50.720">
    <property type="entry name" value="NAD(P)-binding Rossmann-like Domain"/>
    <property type="match status" value="1"/>
</dbReference>
<evidence type="ECO:0000256" key="1">
    <source>
        <dbReference type="ARBA" id="ARBA00006484"/>
    </source>
</evidence>
<dbReference type="GO" id="GO:0005783">
    <property type="term" value="C:endoplasmic reticulum"/>
    <property type="evidence" value="ECO:0007669"/>
    <property type="project" value="TreeGrafter"/>
</dbReference>
<dbReference type="STRING" id="914234.M2R4Z0"/>
<evidence type="ECO:0000256" key="3">
    <source>
        <dbReference type="ARBA" id="ARBA00023002"/>
    </source>
</evidence>
<evidence type="ECO:0000313" key="5">
    <source>
        <dbReference type="EMBL" id="EMD33951.1"/>
    </source>
</evidence>
<dbReference type="InterPro" id="IPR002347">
    <property type="entry name" value="SDR_fam"/>
</dbReference>
<dbReference type="PROSITE" id="PS00061">
    <property type="entry name" value="ADH_SHORT"/>
    <property type="match status" value="1"/>
</dbReference>
<reference evidence="5 6" key="1">
    <citation type="journal article" date="2012" name="Proc. Natl. Acad. Sci. U.S.A.">
        <title>Comparative genomics of Ceriporiopsis subvermispora and Phanerochaete chrysosporium provide insight into selective ligninolysis.</title>
        <authorList>
            <person name="Fernandez-Fueyo E."/>
            <person name="Ruiz-Duenas F.J."/>
            <person name="Ferreira P."/>
            <person name="Floudas D."/>
            <person name="Hibbett D.S."/>
            <person name="Canessa P."/>
            <person name="Larrondo L.F."/>
            <person name="James T.Y."/>
            <person name="Seelenfreund D."/>
            <person name="Lobos S."/>
            <person name="Polanco R."/>
            <person name="Tello M."/>
            <person name="Honda Y."/>
            <person name="Watanabe T."/>
            <person name="Watanabe T."/>
            <person name="Ryu J.S."/>
            <person name="Kubicek C.P."/>
            <person name="Schmoll M."/>
            <person name="Gaskell J."/>
            <person name="Hammel K.E."/>
            <person name="St John F.J."/>
            <person name="Vanden Wymelenberg A."/>
            <person name="Sabat G."/>
            <person name="Splinter BonDurant S."/>
            <person name="Syed K."/>
            <person name="Yadav J.S."/>
            <person name="Doddapaneni H."/>
            <person name="Subramanian V."/>
            <person name="Lavin J.L."/>
            <person name="Oguiza J.A."/>
            <person name="Perez G."/>
            <person name="Pisabarro A.G."/>
            <person name="Ramirez L."/>
            <person name="Santoyo F."/>
            <person name="Master E."/>
            <person name="Coutinho P.M."/>
            <person name="Henrissat B."/>
            <person name="Lombard V."/>
            <person name="Magnuson J.K."/>
            <person name="Kuees U."/>
            <person name="Hori C."/>
            <person name="Igarashi K."/>
            <person name="Samejima M."/>
            <person name="Held B.W."/>
            <person name="Barry K.W."/>
            <person name="LaButti K.M."/>
            <person name="Lapidus A."/>
            <person name="Lindquist E.A."/>
            <person name="Lucas S.M."/>
            <person name="Riley R."/>
            <person name="Salamov A.A."/>
            <person name="Hoffmeister D."/>
            <person name="Schwenk D."/>
            <person name="Hadar Y."/>
            <person name="Yarden O."/>
            <person name="de Vries R.P."/>
            <person name="Wiebenga A."/>
            <person name="Stenlid J."/>
            <person name="Eastwood D."/>
            <person name="Grigoriev I.V."/>
            <person name="Berka R.M."/>
            <person name="Blanchette R.A."/>
            <person name="Kersten P."/>
            <person name="Martinez A.T."/>
            <person name="Vicuna R."/>
            <person name="Cullen D."/>
        </authorList>
    </citation>
    <scope>NUCLEOTIDE SEQUENCE [LARGE SCALE GENOMIC DNA]</scope>
    <source>
        <strain evidence="5 6">B</strain>
    </source>
</reference>
<dbReference type="OrthoDB" id="2102561at2759"/>
<comment type="similarity">
    <text evidence="1 4">Belongs to the short-chain dehydrogenases/reductases (SDR) family.</text>
</comment>
<proteinExistence type="inferred from homology"/>
<evidence type="ECO:0000256" key="2">
    <source>
        <dbReference type="ARBA" id="ARBA00022857"/>
    </source>
</evidence>